<feature type="domain" description="SpoVT-AbrB" evidence="1">
    <location>
        <begin position="4"/>
        <end position="49"/>
    </location>
</feature>
<organism evidence="2 3">
    <name type="scientific">Thiocapsa marina 5811</name>
    <dbReference type="NCBI Taxonomy" id="768671"/>
    <lineage>
        <taxon>Bacteria</taxon>
        <taxon>Pseudomonadati</taxon>
        <taxon>Pseudomonadota</taxon>
        <taxon>Gammaproteobacteria</taxon>
        <taxon>Chromatiales</taxon>
        <taxon>Chromatiaceae</taxon>
        <taxon>Thiocapsa</taxon>
    </lineage>
</organism>
<name>F9UBF3_9GAMM</name>
<dbReference type="SMART" id="SM00966">
    <property type="entry name" value="SpoVT_AbrB"/>
    <property type="match status" value="1"/>
</dbReference>
<dbReference type="RefSeq" id="WP_007193130.1">
    <property type="nucleotide sequence ID" value="NZ_AFWV01000007.1"/>
</dbReference>
<evidence type="ECO:0000259" key="1">
    <source>
        <dbReference type="SMART" id="SM00966"/>
    </source>
</evidence>
<dbReference type="eggNOG" id="COG2002">
    <property type="taxonomic scope" value="Bacteria"/>
</dbReference>
<proteinExistence type="predicted"/>
<dbReference type="Proteomes" id="UP000005459">
    <property type="component" value="Unassembled WGS sequence"/>
</dbReference>
<dbReference type="Pfam" id="PF04014">
    <property type="entry name" value="MazE_antitoxin"/>
    <property type="match status" value="1"/>
</dbReference>
<dbReference type="OrthoDB" id="9811597at2"/>
<gene>
    <name evidence="2" type="ORF">ThimaDRAFT_2255</name>
</gene>
<dbReference type="SUPFAM" id="SSF89447">
    <property type="entry name" value="AbrB/MazE/MraZ-like"/>
    <property type="match status" value="1"/>
</dbReference>
<dbReference type="NCBIfam" id="TIGR01439">
    <property type="entry name" value="lp_hng_hel_AbrB"/>
    <property type="match status" value="1"/>
</dbReference>
<reference evidence="2 3" key="1">
    <citation type="submission" date="2011-06" db="EMBL/GenBank/DDBJ databases">
        <title>The draft genome of Thiocapsa marina 5811.</title>
        <authorList>
            <consortium name="US DOE Joint Genome Institute (JGI-PGF)"/>
            <person name="Lucas S."/>
            <person name="Han J."/>
            <person name="Cheng J.-F."/>
            <person name="Goodwin L."/>
            <person name="Pitluck S."/>
            <person name="Peters L."/>
            <person name="Land M.L."/>
            <person name="Hauser L."/>
            <person name="Vogl K."/>
            <person name="Liu Z."/>
            <person name="Imhoff J."/>
            <person name="Thiel V."/>
            <person name="Frigaard N.-U."/>
            <person name="Bryant D."/>
            <person name="Woyke T.J."/>
        </authorList>
    </citation>
    <scope>NUCLEOTIDE SEQUENCE [LARGE SCALE GENOMIC DNA]</scope>
    <source>
        <strain evidence="2 3">5811</strain>
    </source>
</reference>
<dbReference type="EMBL" id="AFWV01000007">
    <property type="protein sequence ID" value="EGV18271.1"/>
    <property type="molecule type" value="Genomic_DNA"/>
</dbReference>
<keyword evidence="3" id="KW-1185">Reference proteome</keyword>
<dbReference type="Gene3D" id="2.10.260.10">
    <property type="match status" value="1"/>
</dbReference>
<evidence type="ECO:0000313" key="3">
    <source>
        <dbReference type="Proteomes" id="UP000005459"/>
    </source>
</evidence>
<dbReference type="InterPro" id="IPR037914">
    <property type="entry name" value="SpoVT-AbrB_sf"/>
</dbReference>
<dbReference type="GO" id="GO:0003677">
    <property type="term" value="F:DNA binding"/>
    <property type="evidence" value="ECO:0007669"/>
    <property type="project" value="InterPro"/>
</dbReference>
<accession>F9UBF3</accession>
<dbReference type="InterPro" id="IPR007159">
    <property type="entry name" value="SpoVT-AbrB_dom"/>
</dbReference>
<protein>
    <submittedName>
        <fullName evidence="2">Transcriptional regulator, AbrB family</fullName>
    </submittedName>
</protein>
<sequence length="89" mass="10036">METLRLSTKGQIVIPRAIRARHHWEPGTELVIEDRGDVLVLRAAKPFPRTRLEDGLGCTGYRGPAKTPEEMDAAIGDNLRREWTRGSSR</sequence>
<evidence type="ECO:0000313" key="2">
    <source>
        <dbReference type="EMBL" id="EGV18271.1"/>
    </source>
</evidence>
<dbReference type="STRING" id="768671.ThimaDRAFT_2255"/>
<dbReference type="AlphaFoldDB" id="F9UBF3"/>